<protein>
    <recommendedName>
        <fullName evidence="3">P-type Cu(+) transporter</fullName>
        <ecNumber evidence="3">7.2.2.8</ecNumber>
    </recommendedName>
</protein>
<keyword evidence="16" id="KW-0406">Ion transport</keyword>
<keyword evidence="4" id="KW-0813">Transport</keyword>
<dbReference type="CDD" id="cd00371">
    <property type="entry name" value="HMA"/>
    <property type="match status" value="1"/>
</dbReference>
<evidence type="ECO:0000256" key="2">
    <source>
        <dbReference type="ARBA" id="ARBA00006024"/>
    </source>
</evidence>
<dbReference type="SUPFAM" id="SSF81653">
    <property type="entry name" value="Calcium ATPase, transduction domain A"/>
    <property type="match status" value="1"/>
</dbReference>
<feature type="transmembrane region" description="Helical" evidence="18">
    <location>
        <begin position="688"/>
        <end position="710"/>
    </location>
</feature>
<dbReference type="InterPro" id="IPR059000">
    <property type="entry name" value="ATPase_P-type_domA"/>
</dbReference>
<dbReference type="InterPro" id="IPR017969">
    <property type="entry name" value="Heavy-metal-associated_CS"/>
</dbReference>
<dbReference type="InterPro" id="IPR001757">
    <property type="entry name" value="P_typ_ATPase"/>
</dbReference>
<dbReference type="PANTHER" id="PTHR43520">
    <property type="entry name" value="ATP7, ISOFORM B"/>
    <property type="match status" value="1"/>
</dbReference>
<dbReference type="InterPro" id="IPR006121">
    <property type="entry name" value="HMA_dom"/>
</dbReference>
<dbReference type="Gene3D" id="3.40.50.1000">
    <property type="entry name" value="HAD superfamily/HAD-like"/>
    <property type="match status" value="1"/>
</dbReference>
<dbReference type="SUPFAM" id="SSF81665">
    <property type="entry name" value="Calcium ATPase, transmembrane domain M"/>
    <property type="match status" value="1"/>
</dbReference>
<comment type="subcellular location">
    <subcellularLocation>
        <location evidence="1">Cell membrane</location>
        <topology evidence="1">Multi-pass membrane protein</topology>
    </subcellularLocation>
</comment>
<gene>
    <name evidence="20" type="ORF">MNBD_NITROSPINAE04-2763</name>
</gene>
<keyword evidence="12" id="KW-0460">Magnesium</keyword>
<dbReference type="InterPro" id="IPR018303">
    <property type="entry name" value="ATPase_P-typ_P_site"/>
</dbReference>
<dbReference type="PROSITE" id="PS50846">
    <property type="entry name" value="HMA_2"/>
    <property type="match status" value="1"/>
</dbReference>
<dbReference type="Gene3D" id="3.30.70.100">
    <property type="match status" value="1"/>
</dbReference>
<dbReference type="EMBL" id="UOGA01000073">
    <property type="protein sequence ID" value="VAX16705.1"/>
    <property type="molecule type" value="Genomic_DNA"/>
</dbReference>
<dbReference type="InterPro" id="IPR023299">
    <property type="entry name" value="ATPase_P-typ_cyto_dom_N"/>
</dbReference>
<dbReference type="GO" id="GO:0005524">
    <property type="term" value="F:ATP binding"/>
    <property type="evidence" value="ECO:0007669"/>
    <property type="project" value="UniProtKB-KW"/>
</dbReference>
<dbReference type="FunFam" id="3.40.50.1000:FF:000144">
    <property type="entry name" value="copper-transporting ATPase 1 isoform X2"/>
    <property type="match status" value="1"/>
</dbReference>
<dbReference type="SUPFAM" id="SSF56784">
    <property type="entry name" value="HAD-like"/>
    <property type="match status" value="1"/>
</dbReference>
<evidence type="ECO:0000256" key="11">
    <source>
        <dbReference type="ARBA" id="ARBA00022840"/>
    </source>
</evidence>
<dbReference type="Pfam" id="PF00403">
    <property type="entry name" value="HMA"/>
    <property type="match status" value="1"/>
</dbReference>
<keyword evidence="9" id="KW-0547">Nucleotide-binding</keyword>
<dbReference type="SFLD" id="SFLDF00027">
    <property type="entry name" value="p-type_atpase"/>
    <property type="match status" value="1"/>
</dbReference>
<dbReference type="PRINTS" id="PR00119">
    <property type="entry name" value="CATATPASE"/>
</dbReference>
<organism evidence="20">
    <name type="scientific">hydrothermal vent metagenome</name>
    <dbReference type="NCBI Taxonomy" id="652676"/>
    <lineage>
        <taxon>unclassified sequences</taxon>
        <taxon>metagenomes</taxon>
        <taxon>ecological metagenomes</taxon>
    </lineage>
</organism>
<keyword evidence="11" id="KW-0067">ATP-binding</keyword>
<dbReference type="InterPro" id="IPR023214">
    <property type="entry name" value="HAD_sf"/>
</dbReference>
<evidence type="ECO:0000256" key="12">
    <source>
        <dbReference type="ARBA" id="ARBA00022842"/>
    </source>
</evidence>
<keyword evidence="15" id="KW-0186">Copper</keyword>
<evidence type="ECO:0000256" key="4">
    <source>
        <dbReference type="ARBA" id="ARBA00022448"/>
    </source>
</evidence>
<dbReference type="GO" id="GO:0140581">
    <property type="term" value="F:P-type monovalent copper transporter activity"/>
    <property type="evidence" value="ECO:0007669"/>
    <property type="project" value="UniProtKB-EC"/>
</dbReference>
<keyword evidence="14 18" id="KW-1133">Transmembrane helix</keyword>
<dbReference type="SFLD" id="SFLDS00003">
    <property type="entry name" value="Haloacid_Dehalogenase"/>
    <property type="match status" value="1"/>
</dbReference>
<evidence type="ECO:0000256" key="14">
    <source>
        <dbReference type="ARBA" id="ARBA00022989"/>
    </source>
</evidence>
<accession>A0A3B1CDD6</accession>
<dbReference type="PANTHER" id="PTHR43520:SF8">
    <property type="entry name" value="P-TYPE CU(+) TRANSPORTER"/>
    <property type="match status" value="1"/>
</dbReference>
<feature type="transmembrane region" description="Helical" evidence="18">
    <location>
        <begin position="716"/>
        <end position="735"/>
    </location>
</feature>
<evidence type="ECO:0000256" key="17">
    <source>
        <dbReference type="ARBA" id="ARBA00023136"/>
    </source>
</evidence>
<dbReference type="InterPro" id="IPR036163">
    <property type="entry name" value="HMA_dom_sf"/>
</dbReference>
<feature type="transmembrane region" description="Helical" evidence="18">
    <location>
        <begin position="191"/>
        <end position="210"/>
    </location>
</feature>
<dbReference type="PRINTS" id="PR00943">
    <property type="entry name" value="CUATPASE"/>
</dbReference>
<dbReference type="InterPro" id="IPR008250">
    <property type="entry name" value="ATPase_P-typ_transduc_dom_A_sf"/>
</dbReference>
<keyword evidence="5" id="KW-1003">Cell membrane</keyword>
<keyword evidence="8" id="KW-0479">Metal-binding</keyword>
<feature type="transmembrane region" description="Helical" evidence="18">
    <location>
        <begin position="128"/>
        <end position="148"/>
    </location>
</feature>
<evidence type="ECO:0000313" key="20">
    <source>
        <dbReference type="EMBL" id="VAX16705.1"/>
    </source>
</evidence>
<keyword evidence="13" id="KW-1278">Translocase</keyword>
<dbReference type="GO" id="GO:0005507">
    <property type="term" value="F:copper ion binding"/>
    <property type="evidence" value="ECO:0007669"/>
    <property type="project" value="TreeGrafter"/>
</dbReference>
<dbReference type="GO" id="GO:0055070">
    <property type="term" value="P:copper ion homeostasis"/>
    <property type="evidence" value="ECO:0007669"/>
    <property type="project" value="TreeGrafter"/>
</dbReference>
<feature type="transmembrane region" description="Helical" evidence="18">
    <location>
        <begin position="343"/>
        <end position="364"/>
    </location>
</feature>
<evidence type="ECO:0000256" key="16">
    <source>
        <dbReference type="ARBA" id="ARBA00023065"/>
    </source>
</evidence>
<evidence type="ECO:0000256" key="9">
    <source>
        <dbReference type="ARBA" id="ARBA00022741"/>
    </source>
</evidence>
<dbReference type="PROSITE" id="PS00154">
    <property type="entry name" value="ATPASE_E1_E2"/>
    <property type="match status" value="1"/>
</dbReference>
<evidence type="ECO:0000256" key="8">
    <source>
        <dbReference type="ARBA" id="ARBA00022723"/>
    </source>
</evidence>
<dbReference type="EC" id="7.2.2.8" evidence="3"/>
<dbReference type="AlphaFoldDB" id="A0A3B1CDD6"/>
<feature type="domain" description="HMA" evidence="19">
    <location>
        <begin position="3"/>
        <end position="69"/>
    </location>
</feature>
<proteinExistence type="inferred from homology"/>
<evidence type="ECO:0000256" key="15">
    <source>
        <dbReference type="ARBA" id="ARBA00023008"/>
    </source>
</evidence>
<dbReference type="PROSITE" id="PS01047">
    <property type="entry name" value="HMA_1"/>
    <property type="match status" value="1"/>
</dbReference>
<evidence type="ECO:0000259" key="19">
    <source>
        <dbReference type="PROSITE" id="PS50846"/>
    </source>
</evidence>
<dbReference type="InterPro" id="IPR023298">
    <property type="entry name" value="ATPase_P-typ_TM_dom_sf"/>
</dbReference>
<feature type="transmembrane region" description="Helical" evidence="18">
    <location>
        <begin position="160"/>
        <end position="179"/>
    </location>
</feature>
<dbReference type="Gene3D" id="2.70.150.10">
    <property type="entry name" value="Calcium-transporting ATPase, cytoplasmic transduction domain A"/>
    <property type="match status" value="1"/>
</dbReference>
<dbReference type="Pfam" id="PF00702">
    <property type="entry name" value="Hydrolase"/>
    <property type="match status" value="1"/>
</dbReference>
<keyword evidence="17 18" id="KW-0472">Membrane</keyword>
<dbReference type="NCBIfam" id="TIGR01494">
    <property type="entry name" value="ATPase_P-type"/>
    <property type="match status" value="1"/>
</dbReference>
<dbReference type="GO" id="GO:0016887">
    <property type="term" value="F:ATP hydrolysis activity"/>
    <property type="evidence" value="ECO:0007669"/>
    <property type="project" value="InterPro"/>
</dbReference>
<sequence length="745" mass="78242">MEEKIEIGVGGMTCASCVRRVENFVAQSEGVTTANVNLATESASITYDPKLVDYEKLKTIVAESGYKPYDIFGEDSGAEMKRREAEYKASLRKFVTSALMTVPIMILSMQDKFGFSLGLGARPEKMSLFLLTSIVLFWMGSGFMTGAVKAFKARSADMNTLIAVGTLTAYGYSTVSLFAPRLIAVGGGEPPLYFETSAMIITLILMGKYLEARAKGKASDAISKLMSLAPKTARVVRDGAEMEVEVKSVQVGDLVIVRPGESIPVDGEVTEGESAVDEAMMTGESIPVDKKTGDRVIGGTINRTGSFTFRATQVGSATTLSKIVRLVREAQGSKAPAQKLADLIASYFVPVVMIIAVITFVVWYDFGPEPAFTLALVNFVAVMIIACPCALGLATPTAIMVGAAKGAESGALIKNGEALEKSAGITAIILDKTGTITTGEPEVASVFTTDGVTEKDLISTAATAEKRSEHPLGEAVVRYATERGLSIPNPDDFASATGSGVTATVGGAKVFVGSEKYMKENGLDISPARNEPDRIAGEGMTPLFVAREGAVIGVMGVSDKVKDGAKEAVARFKNMGLDVVMVTGDHPATAKAIASEVGIERVVSGARPEEKAEEARRLKAKGEVVAMVGDGINDAPALAAADVGFAIGAGTDIAIESSDITLMTGNLNGVVTAIRLGKATLRVIKQNLFWAFAYNTLLIPVAAGVLYPVWGVTLNPMLAALAMAFSSVTVVSNSLRLKSFSGTAR</sequence>
<feature type="transmembrane region" description="Helical" evidence="18">
    <location>
        <begin position="370"/>
        <end position="394"/>
    </location>
</feature>
<keyword evidence="6" id="KW-0597">Phosphoprotein</keyword>
<dbReference type="InterPro" id="IPR027256">
    <property type="entry name" value="P-typ_ATPase_IB"/>
</dbReference>
<reference evidence="20" key="1">
    <citation type="submission" date="2018-06" db="EMBL/GenBank/DDBJ databases">
        <authorList>
            <person name="Zhirakovskaya E."/>
        </authorList>
    </citation>
    <scope>NUCLEOTIDE SEQUENCE</scope>
</reference>
<dbReference type="InterPro" id="IPR044492">
    <property type="entry name" value="P_typ_ATPase_HD_dom"/>
</dbReference>
<comment type="similarity">
    <text evidence="2">Belongs to the cation transport ATPase (P-type) (TC 3.A.3) family. Type IB subfamily.</text>
</comment>
<evidence type="ECO:0000256" key="13">
    <source>
        <dbReference type="ARBA" id="ARBA00022967"/>
    </source>
</evidence>
<dbReference type="FunFam" id="2.70.150.10:FF:000020">
    <property type="entry name" value="Copper-exporting P-type ATPase A"/>
    <property type="match status" value="1"/>
</dbReference>
<name>A0A3B1CDD6_9ZZZZ</name>
<dbReference type="InterPro" id="IPR036412">
    <property type="entry name" value="HAD-like_sf"/>
</dbReference>
<dbReference type="CDD" id="cd02094">
    <property type="entry name" value="P-type_ATPase_Cu-like"/>
    <property type="match status" value="1"/>
</dbReference>
<dbReference type="Gene3D" id="3.40.1110.10">
    <property type="entry name" value="Calcium-transporting ATPase, cytoplasmic domain N"/>
    <property type="match status" value="1"/>
</dbReference>
<keyword evidence="20" id="KW-0378">Hydrolase</keyword>
<dbReference type="Pfam" id="PF00122">
    <property type="entry name" value="E1-E2_ATPase"/>
    <property type="match status" value="1"/>
</dbReference>
<dbReference type="FunFam" id="3.30.70.100:FF:000005">
    <property type="entry name" value="Copper-exporting P-type ATPase A"/>
    <property type="match status" value="1"/>
</dbReference>
<dbReference type="GO" id="GO:0043682">
    <property type="term" value="F:P-type divalent copper transporter activity"/>
    <property type="evidence" value="ECO:0007669"/>
    <property type="project" value="TreeGrafter"/>
</dbReference>
<dbReference type="GO" id="GO:0005886">
    <property type="term" value="C:plasma membrane"/>
    <property type="evidence" value="ECO:0007669"/>
    <property type="project" value="UniProtKB-SubCell"/>
</dbReference>
<keyword evidence="7 18" id="KW-0812">Transmembrane</keyword>
<dbReference type="NCBIfam" id="TIGR01511">
    <property type="entry name" value="ATPase-IB1_Cu"/>
    <property type="match status" value="1"/>
</dbReference>
<dbReference type="SFLD" id="SFLDG00002">
    <property type="entry name" value="C1.7:_P-type_atpase_like"/>
    <property type="match status" value="1"/>
</dbReference>
<evidence type="ECO:0000256" key="1">
    <source>
        <dbReference type="ARBA" id="ARBA00004651"/>
    </source>
</evidence>
<feature type="transmembrane region" description="Helical" evidence="18">
    <location>
        <begin position="90"/>
        <end position="108"/>
    </location>
</feature>
<evidence type="ECO:0000256" key="10">
    <source>
        <dbReference type="ARBA" id="ARBA00022796"/>
    </source>
</evidence>
<evidence type="ECO:0000256" key="6">
    <source>
        <dbReference type="ARBA" id="ARBA00022553"/>
    </source>
</evidence>
<evidence type="ECO:0000256" key="7">
    <source>
        <dbReference type="ARBA" id="ARBA00022692"/>
    </source>
</evidence>
<dbReference type="NCBIfam" id="TIGR01525">
    <property type="entry name" value="ATPase-IB_hvy"/>
    <property type="match status" value="1"/>
</dbReference>
<evidence type="ECO:0000256" key="5">
    <source>
        <dbReference type="ARBA" id="ARBA00022475"/>
    </source>
</evidence>
<keyword evidence="10" id="KW-0187">Copper transport</keyword>
<dbReference type="SUPFAM" id="SSF55008">
    <property type="entry name" value="HMA, heavy metal-associated domain"/>
    <property type="match status" value="1"/>
</dbReference>
<evidence type="ECO:0000256" key="3">
    <source>
        <dbReference type="ARBA" id="ARBA00012517"/>
    </source>
</evidence>
<evidence type="ECO:0000256" key="18">
    <source>
        <dbReference type="SAM" id="Phobius"/>
    </source>
</evidence>